<dbReference type="EMBL" id="JBHSAS010000006">
    <property type="protein sequence ID" value="MFC4027021.1"/>
    <property type="molecule type" value="Genomic_DNA"/>
</dbReference>
<accession>A0ABV8H703</accession>
<dbReference type="Gene3D" id="3.40.50.620">
    <property type="entry name" value="HUPs"/>
    <property type="match status" value="2"/>
</dbReference>
<keyword evidence="4" id="KW-1185">Reference proteome</keyword>
<dbReference type="Proteomes" id="UP001595793">
    <property type="component" value="Unassembled WGS sequence"/>
</dbReference>
<feature type="domain" description="UspA" evidence="2">
    <location>
        <begin position="1"/>
        <end position="138"/>
    </location>
</feature>
<name>A0ABV8H703_9FLAO</name>
<dbReference type="SUPFAM" id="SSF52402">
    <property type="entry name" value="Adenine nucleotide alpha hydrolases-like"/>
    <property type="match status" value="2"/>
</dbReference>
<comment type="similarity">
    <text evidence="1">Belongs to the universal stress protein A family.</text>
</comment>
<dbReference type="RefSeq" id="WP_290235164.1">
    <property type="nucleotide sequence ID" value="NZ_JAUFPZ010000002.1"/>
</dbReference>
<dbReference type="PANTHER" id="PTHR46268:SF22">
    <property type="entry name" value="SENSOR PROTEIN KDPD-RELATED"/>
    <property type="match status" value="1"/>
</dbReference>
<sequence length="278" mass="32386">MRTVLLPTDFSENSYNAIKYAMQLFKNSRTKFILLNTLYNADFIIYSSLYGVYKENSTKNLSRFLRRIEEDLPNKYHEFELVSTFKMLHEEIKERVAQQEIDLIVMGTEGAQDGSELIFGTNTVHAIKAAKCPLLAIPAGAAYLEPKNILFPNDLKLDFEAYNLWFLKSIIDQFKSTVHILNVSFGKDLDENQEKSKQALQEYFDENGYVFGRINRDSVMEALKEYQKQNPVEMLVMIKNKHTFIEKLLFSSLVHEVAYNVKIPFLVLPSENYKRQEF</sequence>
<evidence type="ECO:0000313" key="3">
    <source>
        <dbReference type="EMBL" id="MFC4027021.1"/>
    </source>
</evidence>
<organism evidence="3 4">
    <name type="scientific">Zunongwangia endophytica</name>
    <dbReference type="NCBI Taxonomy" id="1808945"/>
    <lineage>
        <taxon>Bacteria</taxon>
        <taxon>Pseudomonadati</taxon>
        <taxon>Bacteroidota</taxon>
        <taxon>Flavobacteriia</taxon>
        <taxon>Flavobacteriales</taxon>
        <taxon>Flavobacteriaceae</taxon>
        <taxon>Zunongwangia</taxon>
    </lineage>
</organism>
<dbReference type="PANTHER" id="PTHR46268">
    <property type="entry name" value="STRESS RESPONSE PROTEIN NHAX"/>
    <property type="match status" value="1"/>
</dbReference>
<dbReference type="InterPro" id="IPR014729">
    <property type="entry name" value="Rossmann-like_a/b/a_fold"/>
</dbReference>
<evidence type="ECO:0000256" key="1">
    <source>
        <dbReference type="ARBA" id="ARBA00008791"/>
    </source>
</evidence>
<dbReference type="PRINTS" id="PR01438">
    <property type="entry name" value="UNVRSLSTRESS"/>
</dbReference>
<dbReference type="Pfam" id="PF00582">
    <property type="entry name" value="Usp"/>
    <property type="match status" value="1"/>
</dbReference>
<evidence type="ECO:0000259" key="2">
    <source>
        <dbReference type="Pfam" id="PF00582"/>
    </source>
</evidence>
<comment type="caution">
    <text evidence="3">The sequence shown here is derived from an EMBL/GenBank/DDBJ whole genome shotgun (WGS) entry which is preliminary data.</text>
</comment>
<protein>
    <submittedName>
        <fullName evidence="3">Universal stress protein</fullName>
    </submittedName>
</protein>
<proteinExistence type="inferred from homology"/>
<dbReference type="InterPro" id="IPR006015">
    <property type="entry name" value="Universal_stress_UspA"/>
</dbReference>
<dbReference type="CDD" id="cd00293">
    <property type="entry name" value="USP-like"/>
    <property type="match status" value="1"/>
</dbReference>
<evidence type="ECO:0000313" key="4">
    <source>
        <dbReference type="Proteomes" id="UP001595793"/>
    </source>
</evidence>
<reference evidence="4" key="1">
    <citation type="journal article" date="2019" name="Int. J. Syst. Evol. Microbiol.">
        <title>The Global Catalogue of Microorganisms (GCM) 10K type strain sequencing project: providing services to taxonomists for standard genome sequencing and annotation.</title>
        <authorList>
            <consortium name="The Broad Institute Genomics Platform"/>
            <consortium name="The Broad Institute Genome Sequencing Center for Infectious Disease"/>
            <person name="Wu L."/>
            <person name="Ma J."/>
        </authorList>
    </citation>
    <scope>NUCLEOTIDE SEQUENCE [LARGE SCALE GENOMIC DNA]</scope>
    <source>
        <strain evidence="4">CECT 9128</strain>
    </source>
</reference>
<gene>
    <name evidence="3" type="ORF">ACFOS1_06360</name>
</gene>
<dbReference type="InterPro" id="IPR006016">
    <property type="entry name" value="UspA"/>
</dbReference>